<dbReference type="GO" id="GO:0003682">
    <property type="term" value="F:chromatin binding"/>
    <property type="evidence" value="ECO:0007669"/>
    <property type="project" value="TreeGrafter"/>
</dbReference>
<dbReference type="OrthoDB" id="9982100at2759"/>
<dbReference type="Gene3D" id="3.50.50.60">
    <property type="entry name" value="FAD/NAD(P)-binding domain"/>
    <property type="match status" value="1"/>
</dbReference>
<evidence type="ECO:0000259" key="3">
    <source>
        <dbReference type="Pfam" id="PF01593"/>
    </source>
</evidence>
<feature type="domain" description="Amine oxidase" evidence="3">
    <location>
        <begin position="9"/>
        <end position="258"/>
    </location>
</feature>
<dbReference type="InterPro" id="IPR036188">
    <property type="entry name" value="FAD/NAD-bd_sf"/>
</dbReference>
<proteinExistence type="inferred from homology"/>
<name>A0A8J2MIX1_9BILA</name>
<dbReference type="Gene3D" id="3.90.660.10">
    <property type="match status" value="1"/>
</dbReference>
<keyword evidence="5" id="KW-1185">Reference proteome</keyword>
<organism evidence="4 5">
    <name type="scientific">Cercopithifilaria johnstoni</name>
    <dbReference type="NCBI Taxonomy" id="2874296"/>
    <lineage>
        <taxon>Eukaryota</taxon>
        <taxon>Metazoa</taxon>
        <taxon>Ecdysozoa</taxon>
        <taxon>Nematoda</taxon>
        <taxon>Chromadorea</taxon>
        <taxon>Rhabditida</taxon>
        <taxon>Spirurina</taxon>
        <taxon>Spiruromorpha</taxon>
        <taxon>Filarioidea</taxon>
        <taxon>Onchocercidae</taxon>
        <taxon>Cercopithifilaria</taxon>
    </lineage>
</organism>
<gene>
    <name evidence="4" type="ORF">CJOHNSTONI_LOCUS1349</name>
</gene>
<dbReference type="GO" id="GO:0016491">
    <property type="term" value="F:oxidoreductase activity"/>
    <property type="evidence" value="ECO:0007669"/>
    <property type="project" value="UniProtKB-KW"/>
</dbReference>
<evidence type="ECO:0000256" key="1">
    <source>
        <dbReference type="ARBA" id="ARBA00005995"/>
    </source>
</evidence>
<dbReference type="PANTHER" id="PTHR10742">
    <property type="entry name" value="FLAVIN MONOAMINE OXIDASE"/>
    <property type="match status" value="1"/>
</dbReference>
<reference evidence="4" key="1">
    <citation type="submission" date="2021-09" db="EMBL/GenBank/DDBJ databases">
        <authorList>
            <consortium name="Pathogen Informatics"/>
        </authorList>
    </citation>
    <scope>NUCLEOTIDE SEQUENCE</scope>
</reference>
<dbReference type="AlphaFoldDB" id="A0A8J2MIX1"/>
<protein>
    <recommendedName>
        <fullName evidence="3">Amine oxidase domain-containing protein</fullName>
    </recommendedName>
</protein>
<comment type="similarity">
    <text evidence="1">Belongs to the flavin monoamine oxidase family.</text>
</comment>
<evidence type="ECO:0000256" key="2">
    <source>
        <dbReference type="ARBA" id="ARBA00023002"/>
    </source>
</evidence>
<comment type="caution">
    <text evidence="4">The sequence shown here is derived from an EMBL/GenBank/DDBJ whole genome shotgun (WGS) entry which is preliminary data.</text>
</comment>
<dbReference type="SUPFAM" id="SSF51905">
    <property type="entry name" value="FAD/NAD(P)-binding domain"/>
    <property type="match status" value="1"/>
</dbReference>
<evidence type="ECO:0000313" key="5">
    <source>
        <dbReference type="Proteomes" id="UP000746747"/>
    </source>
</evidence>
<dbReference type="InterPro" id="IPR050281">
    <property type="entry name" value="Flavin_monoamine_oxidase"/>
</dbReference>
<dbReference type="GO" id="GO:0006338">
    <property type="term" value="P:chromatin remodeling"/>
    <property type="evidence" value="ECO:0007669"/>
    <property type="project" value="TreeGrafter"/>
</dbReference>
<dbReference type="InterPro" id="IPR002937">
    <property type="entry name" value="Amino_oxidase"/>
</dbReference>
<sequence length="283" mass="31292">MMTVAEGLIKFLITLCNDSHIYLDHIVQQIEYDGGRVSVKCLVNGTREVVFNSDCVLCTIPLGVLKRSVRNRNNAPSFHPELPQWKVDAINSLGFGNVNKIVLFFEKSFWENTRVFGQVSDTMCATSRGEMFMFQAHRDKPILIALVSGDSANALEEAQGDVIVYQIMNFLSAVFGPACPKEPTDVIITRWRSDRFSCGAFSYVSSNCTLDAYDSLATPVKDSTGCDRIFFAGEHTCREHPGSIHGAYLSGLREAGRIADLLLGIPYGTQIDPKKITTSSFAK</sequence>
<dbReference type="EMBL" id="CAKAEH010000411">
    <property type="protein sequence ID" value="CAG9530908.1"/>
    <property type="molecule type" value="Genomic_DNA"/>
</dbReference>
<dbReference type="Pfam" id="PF01593">
    <property type="entry name" value="Amino_oxidase"/>
    <property type="match status" value="1"/>
</dbReference>
<dbReference type="GO" id="GO:0050660">
    <property type="term" value="F:flavin adenine dinucleotide binding"/>
    <property type="evidence" value="ECO:0007669"/>
    <property type="project" value="TreeGrafter"/>
</dbReference>
<keyword evidence="2" id="KW-0560">Oxidoreductase</keyword>
<evidence type="ECO:0000313" key="4">
    <source>
        <dbReference type="EMBL" id="CAG9530908.1"/>
    </source>
</evidence>
<dbReference type="SUPFAM" id="SSF54373">
    <property type="entry name" value="FAD-linked reductases, C-terminal domain"/>
    <property type="match status" value="1"/>
</dbReference>
<accession>A0A8J2MIX1</accession>
<dbReference type="Proteomes" id="UP000746747">
    <property type="component" value="Unassembled WGS sequence"/>
</dbReference>
<dbReference type="PANTHER" id="PTHR10742:SF386">
    <property type="entry name" value="LYSINE-SPECIFIC HISTONE DEMETHYLASE 1A"/>
    <property type="match status" value="1"/>
</dbReference>